<evidence type="ECO:0000313" key="2">
    <source>
        <dbReference type="EMBL" id="MBA1275452.1"/>
    </source>
</evidence>
<dbReference type="PANTHER" id="PTHR40106">
    <property type="entry name" value="INNER MEMBRANE PROTEIN RCLC"/>
    <property type="match status" value="1"/>
</dbReference>
<sequence>MQTVTSVQAIPVAAIPKLAKISRAIALTGVVLPLLLIGLLKFTQVEVEALKPLISGTPWLAWLYPVFGETGTSYLLGTVEMFTAILLIASPWSARAAIAGSLLAALTFLTTVSTMLVLPIWEAASGGFPWFNFLGTFLIKDVALFGVSLVILTEGIQRLRERLLQTQES</sequence>
<feature type="transmembrane region" description="Helical" evidence="1">
    <location>
        <begin position="130"/>
        <end position="152"/>
    </location>
</feature>
<dbReference type="EMBL" id="JAAMRF010000010">
    <property type="protein sequence ID" value="MBA1275452.1"/>
    <property type="molecule type" value="Genomic_DNA"/>
</dbReference>
<keyword evidence="1" id="KW-0472">Membrane</keyword>
<gene>
    <name evidence="2" type="ORF">G7026_19060</name>
</gene>
<feature type="transmembrane region" description="Helical" evidence="1">
    <location>
        <begin position="96"/>
        <end position="118"/>
    </location>
</feature>
<keyword evidence="1" id="KW-1133">Transmembrane helix</keyword>
<proteinExistence type="predicted"/>
<evidence type="ECO:0000313" key="3">
    <source>
        <dbReference type="Proteomes" id="UP000786387"/>
    </source>
</evidence>
<accession>A0ABR5Z5P8</accession>
<dbReference type="PANTHER" id="PTHR40106:SF1">
    <property type="entry name" value="INNER MEMBRANE PROTEIN RCLC"/>
    <property type="match status" value="1"/>
</dbReference>
<feature type="transmembrane region" description="Helical" evidence="1">
    <location>
        <begin position="24"/>
        <end position="42"/>
    </location>
</feature>
<organism evidence="2 3">
    <name type="scientific">Stutzerimonas azotifigens</name>
    <dbReference type="NCBI Taxonomy" id="291995"/>
    <lineage>
        <taxon>Bacteria</taxon>
        <taxon>Pseudomonadati</taxon>
        <taxon>Pseudomonadota</taxon>
        <taxon>Gammaproteobacteria</taxon>
        <taxon>Pseudomonadales</taxon>
        <taxon>Pseudomonadaceae</taxon>
        <taxon>Stutzerimonas</taxon>
    </lineage>
</organism>
<dbReference type="RefSeq" id="WP_181072474.1">
    <property type="nucleotide sequence ID" value="NZ_JAAMRF010000010.1"/>
</dbReference>
<dbReference type="Pfam" id="PF04224">
    <property type="entry name" value="DUF417"/>
    <property type="match status" value="1"/>
</dbReference>
<keyword evidence="1" id="KW-0812">Transmembrane</keyword>
<dbReference type="Proteomes" id="UP000786387">
    <property type="component" value="Unassembled WGS sequence"/>
</dbReference>
<comment type="caution">
    <text evidence="2">The sequence shown here is derived from an EMBL/GenBank/DDBJ whole genome shotgun (WGS) entry which is preliminary data.</text>
</comment>
<evidence type="ECO:0000256" key="1">
    <source>
        <dbReference type="SAM" id="Phobius"/>
    </source>
</evidence>
<dbReference type="InterPro" id="IPR007339">
    <property type="entry name" value="RclC-like"/>
</dbReference>
<keyword evidence="3" id="KW-1185">Reference proteome</keyword>
<name>A0ABR5Z5P8_9GAMM</name>
<reference evidence="2 3" key="1">
    <citation type="submission" date="2020-02" db="EMBL/GenBank/DDBJ databases">
        <title>Synteny-based analysis reveals conserved mechanism for high triclosan tolerance in Pseudomonas, as well as instances of horizontal transfer.</title>
        <authorList>
            <person name="Mcfarland A.G."/>
            <person name="Bertucci H.K."/>
            <person name="Litmann E."/>
            <person name="Shen J."/>
            <person name="Huttenhower C."/>
            <person name="Hartmann E.M."/>
        </authorList>
    </citation>
    <scope>NUCLEOTIDE SEQUENCE [LARGE SCALE GENOMIC DNA]</scope>
    <source>
        <strain evidence="2 3">115A1</strain>
    </source>
</reference>
<feature type="transmembrane region" description="Helical" evidence="1">
    <location>
        <begin position="62"/>
        <end position="89"/>
    </location>
</feature>
<protein>
    <submittedName>
        <fullName evidence="2">DUF417 family protein</fullName>
    </submittedName>
</protein>